<accession>A0ACB9L3K9</accession>
<sequence>MIREGSDPVVVQSSIVLLQERFKQLQRTKEMRQERQLLKLLAAAAVDDKAFGPPTPRRHYEPTSLLGLSCQTELSLSLWPIQPHSRRSDDAVSVPKPCWLDDKEKQTGPRFFLMEPSKYNVDEIDTSLHL</sequence>
<proteinExistence type="predicted"/>
<gene>
    <name evidence="1" type="ORF">MLD38_039164</name>
</gene>
<keyword evidence="2" id="KW-1185">Reference proteome</keyword>
<evidence type="ECO:0000313" key="2">
    <source>
        <dbReference type="Proteomes" id="UP001057402"/>
    </source>
</evidence>
<organism evidence="1 2">
    <name type="scientific">Melastoma candidum</name>
    <dbReference type="NCBI Taxonomy" id="119954"/>
    <lineage>
        <taxon>Eukaryota</taxon>
        <taxon>Viridiplantae</taxon>
        <taxon>Streptophyta</taxon>
        <taxon>Embryophyta</taxon>
        <taxon>Tracheophyta</taxon>
        <taxon>Spermatophyta</taxon>
        <taxon>Magnoliopsida</taxon>
        <taxon>eudicotyledons</taxon>
        <taxon>Gunneridae</taxon>
        <taxon>Pentapetalae</taxon>
        <taxon>rosids</taxon>
        <taxon>malvids</taxon>
        <taxon>Myrtales</taxon>
        <taxon>Melastomataceae</taxon>
        <taxon>Melastomatoideae</taxon>
        <taxon>Melastomateae</taxon>
        <taxon>Melastoma</taxon>
    </lineage>
</organism>
<reference evidence="2" key="1">
    <citation type="journal article" date="2023" name="Front. Plant Sci.">
        <title>Chromosomal-level genome assembly of Melastoma candidum provides insights into trichome evolution.</title>
        <authorList>
            <person name="Zhong Y."/>
            <person name="Wu W."/>
            <person name="Sun C."/>
            <person name="Zou P."/>
            <person name="Liu Y."/>
            <person name="Dai S."/>
            <person name="Zhou R."/>
        </authorList>
    </citation>
    <scope>NUCLEOTIDE SEQUENCE [LARGE SCALE GENOMIC DNA]</scope>
</reference>
<protein>
    <submittedName>
        <fullName evidence="1">Uncharacterized protein</fullName>
    </submittedName>
</protein>
<dbReference type="EMBL" id="CM042891">
    <property type="protein sequence ID" value="KAI4303553.1"/>
    <property type="molecule type" value="Genomic_DNA"/>
</dbReference>
<evidence type="ECO:0000313" key="1">
    <source>
        <dbReference type="EMBL" id="KAI4303553.1"/>
    </source>
</evidence>
<comment type="caution">
    <text evidence="1">The sequence shown here is derived from an EMBL/GenBank/DDBJ whole genome shotgun (WGS) entry which is preliminary data.</text>
</comment>
<dbReference type="Proteomes" id="UP001057402">
    <property type="component" value="Chromosome 12"/>
</dbReference>
<name>A0ACB9L3K9_9MYRT</name>